<dbReference type="GO" id="GO:0005524">
    <property type="term" value="F:ATP binding"/>
    <property type="evidence" value="ECO:0007669"/>
    <property type="project" value="InterPro"/>
</dbReference>
<keyword evidence="9" id="KW-1185">Reference proteome</keyword>
<keyword evidence="2 5" id="KW-0812">Transmembrane</keyword>
<dbReference type="InterPro" id="IPR011527">
    <property type="entry name" value="ABC1_TM_dom"/>
</dbReference>
<dbReference type="Pfam" id="PF00664">
    <property type="entry name" value="ABC_membrane"/>
    <property type="match status" value="1"/>
</dbReference>
<comment type="caution">
    <text evidence="8">The sequence shown here is derived from an EMBL/GenBank/DDBJ whole genome shotgun (WGS) entry which is preliminary data.</text>
</comment>
<evidence type="ECO:0000256" key="1">
    <source>
        <dbReference type="ARBA" id="ARBA00004141"/>
    </source>
</evidence>
<dbReference type="GO" id="GO:0016887">
    <property type="term" value="F:ATP hydrolysis activity"/>
    <property type="evidence" value="ECO:0007669"/>
    <property type="project" value="InterPro"/>
</dbReference>
<reference evidence="8" key="2">
    <citation type="submission" date="2023-05" db="EMBL/GenBank/DDBJ databases">
        <authorList>
            <consortium name="Lawrence Berkeley National Laboratory"/>
            <person name="Steindorff A."/>
            <person name="Hensen N."/>
            <person name="Bonometti L."/>
            <person name="Westerberg I."/>
            <person name="Brannstrom I.O."/>
            <person name="Guillou S."/>
            <person name="Cros-Aarteil S."/>
            <person name="Calhoun S."/>
            <person name="Haridas S."/>
            <person name="Kuo A."/>
            <person name="Mondo S."/>
            <person name="Pangilinan J."/>
            <person name="Riley R."/>
            <person name="Labutti K."/>
            <person name="Andreopoulos B."/>
            <person name="Lipzen A."/>
            <person name="Chen C."/>
            <person name="Yanf M."/>
            <person name="Daum C."/>
            <person name="Ng V."/>
            <person name="Clum A."/>
            <person name="Ohm R."/>
            <person name="Martin F."/>
            <person name="Silar P."/>
            <person name="Natvig D."/>
            <person name="Lalanne C."/>
            <person name="Gautier V."/>
            <person name="Ament-Velasquez S.L."/>
            <person name="Kruys A."/>
            <person name="Hutchinson M.I."/>
            <person name="Powell A.J."/>
            <person name="Barry K."/>
            <person name="Miller A.N."/>
            <person name="Grigoriev I.V."/>
            <person name="Debuchy R."/>
            <person name="Gladieux P."/>
            <person name="Thoren M.H."/>
            <person name="Johannesson H."/>
        </authorList>
    </citation>
    <scope>NUCLEOTIDE SEQUENCE</scope>
    <source>
        <strain evidence="8">CBS 103.79</strain>
    </source>
</reference>
<feature type="domain" description="ABC transmembrane type-1" evidence="7">
    <location>
        <begin position="13"/>
        <end position="180"/>
    </location>
</feature>
<dbReference type="SUPFAM" id="SSF90123">
    <property type="entry name" value="ABC transporter transmembrane region"/>
    <property type="match status" value="1"/>
</dbReference>
<proteinExistence type="predicted"/>
<dbReference type="InterPro" id="IPR039421">
    <property type="entry name" value="Type_1_exporter"/>
</dbReference>
<dbReference type="AlphaFoldDB" id="A0AAN6MI31"/>
<dbReference type="GO" id="GO:0140359">
    <property type="term" value="F:ABC-type transporter activity"/>
    <property type="evidence" value="ECO:0007669"/>
    <property type="project" value="InterPro"/>
</dbReference>
<dbReference type="PROSITE" id="PS50929">
    <property type="entry name" value="ABC_TM1F"/>
    <property type="match status" value="1"/>
</dbReference>
<dbReference type="InterPro" id="IPR036640">
    <property type="entry name" value="ABC1_TM_sf"/>
</dbReference>
<evidence type="ECO:0000256" key="4">
    <source>
        <dbReference type="ARBA" id="ARBA00023136"/>
    </source>
</evidence>
<protein>
    <submittedName>
        <fullName evidence="8">P-loop containing nucleoside triphosphate hydrolase protein</fullName>
    </submittedName>
</protein>
<dbReference type="Gene3D" id="1.20.1560.10">
    <property type="entry name" value="ABC transporter type 1, transmembrane domain"/>
    <property type="match status" value="1"/>
</dbReference>
<feature type="transmembrane region" description="Helical" evidence="5">
    <location>
        <begin position="39"/>
        <end position="58"/>
    </location>
</feature>
<evidence type="ECO:0000256" key="3">
    <source>
        <dbReference type="ARBA" id="ARBA00022989"/>
    </source>
</evidence>
<evidence type="ECO:0000259" key="6">
    <source>
        <dbReference type="PROSITE" id="PS50893"/>
    </source>
</evidence>
<comment type="subcellular location">
    <subcellularLocation>
        <location evidence="1">Membrane</location>
        <topology evidence="1">Multi-pass membrane protein</topology>
    </subcellularLocation>
</comment>
<evidence type="ECO:0000313" key="9">
    <source>
        <dbReference type="Proteomes" id="UP001303889"/>
    </source>
</evidence>
<dbReference type="SUPFAM" id="SSF52540">
    <property type="entry name" value="P-loop containing nucleoside triphosphate hydrolases"/>
    <property type="match status" value="1"/>
</dbReference>
<dbReference type="Gene3D" id="3.40.50.300">
    <property type="entry name" value="P-loop containing nucleotide triphosphate hydrolases"/>
    <property type="match status" value="2"/>
</dbReference>
<keyword evidence="3 5" id="KW-1133">Transmembrane helix</keyword>
<dbReference type="InterPro" id="IPR027417">
    <property type="entry name" value="P-loop_NTPase"/>
</dbReference>
<keyword evidence="4 5" id="KW-0472">Membrane</keyword>
<accession>A0AAN6MI31</accession>
<dbReference type="PROSITE" id="PS50893">
    <property type="entry name" value="ABC_TRANSPORTER_2"/>
    <property type="match status" value="1"/>
</dbReference>
<dbReference type="Proteomes" id="UP001303889">
    <property type="component" value="Unassembled WGS sequence"/>
</dbReference>
<keyword evidence="8" id="KW-0378">Hydrolase</keyword>
<sequence>MPRRWARLSGCFVPILLTVASMILGALIWALVIRWDLTLIMLAGLPVAFAISQANSFFSDKWEAICDEAAAATGVIFSETFSNIKVVRVLTLERYFSTKHSQAAATAYHRGVKRAGFTNLFYGLQQSVVDYLTALVFYYGSKILSEGHLTVAEALRVINLLLFALGTAMAMVANVPQIVASKATAAHGATRLKTPLPIGMTNLQFSYPRAPQTLVLRNITLTIASSSCTAIVGASGCGKSTIASLLLRLYGPAQQPDAMPPLTYATHPSHTLHTPSLRTHLGYVPQAPFLFPSTVRENLIYGLHKASPLREDSNLYLAARQAHIHDFVVSLPQGYDTLVEGGMAVSGGQAALDAEAAEGVRGVMKGLVGEEEGREGMGVVVVTHRKEMIRVAGRLVMVEGGVVVEEGTYGELVGGGVWKGGGQAEVEEVEEVEDEV</sequence>
<evidence type="ECO:0000256" key="5">
    <source>
        <dbReference type="SAM" id="Phobius"/>
    </source>
</evidence>
<name>A0AAN6MI31_9PEZI</name>
<feature type="transmembrane region" description="Helical" evidence="5">
    <location>
        <begin position="12"/>
        <end position="33"/>
    </location>
</feature>
<dbReference type="Pfam" id="PF00005">
    <property type="entry name" value="ABC_tran"/>
    <property type="match status" value="1"/>
</dbReference>
<feature type="domain" description="ABC transporter" evidence="6">
    <location>
        <begin position="198"/>
        <end position="425"/>
    </location>
</feature>
<evidence type="ECO:0000259" key="7">
    <source>
        <dbReference type="PROSITE" id="PS50929"/>
    </source>
</evidence>
<gene>
    <name evidence="8" type="ORF">C8A05DRAFT_45204</name>
</gene>
<organism evidence="8 9">
    <name type="scientific">Staphylotrichum tortipilum</name>
    <dbReference type="NCBI Taxonomy" id="2831512"/>
    <lineage>
        <taxon>Eukaryota</taxon>
        <taxon>Fungi</taxon>
        <taxon>Dikarya</taxon>
        <taxon>Ascomycota</taxon>
        <taxon>Pezizomycotina</taxon>
        <taxon>Sordariomycetes</taxon>
        <taxon>Sordariomycetidae</taxon>
        <taxon>Sordariales</taxon>
        <taxon>Chaetomiaceae</taxon>
        <taxon>Staphylotrichum</taxon>
    </lineage>
</organism>
<dbReference type="PANTHER" id="PTHR24221:SF288">
    <property type="entry name" value="P-LOOP CONTAINING NUCLEOSIDE TRIPHOSPHATE HYDROLASE PROTEIN"/>
    <property type="match status" value="1"/>
</dbReference>
<dbReference type="GO" id="GO:0016020">
    <property type="term" value="C:membrane"/>
    <property type="evidence" value="ECO:0007669"/>
    <property type="project" value="UniProtKB-SubCell"/>
</dbReference>
<dbReference type="PANTHER" id="PTHR24221">
    <property type="entry name" value="ATP-BINDING CASSETTE SUB-FAMILY B"/>
    <property type="match status" value="1"/>
</dbReference>
<evidence type="ECO:0000256" key="2">
    <source>
        <dbReference type="ARBA" id="ARBA00022692"/>
    </source>
</evidence>
<feature type="transmembrane region" description="Helical" evidence="5">
    <location>
        <begin position="154"/>
        <end position="173"/>
    </location>
</feature>
<dbReference type="EMBL" id="MU855611">
    <property type="protein sequence ID" value="KAK3901080.1"/>
    <property type="molecule type" value="Genomic_DNA"/>
</dbReference>
<reference evidence="8" key="1">
    <citation type="journal article" date="2023" name="Mol. Phylogenet. Evol.">
        <title>Genome-scale phylogeny and comparative genomics of the fungal order Sordariales.</title>
        <authorList>
            <person name="Hensen N."/>
            <person name="Bonometti L."/>
            <person name="Westerberg I."/>
            <person name="Brannstrom I.O."/>
            <person name="Guillou S."/>
            <person name="Cros-Aarteil S."/>
            <person name="Calhoun S."/>
            <person name="Haridas S."/>
            <person name="Kuo A."/>
            <person name="Mondo S."/>
            <person name="Pangilinan J."/>
            <person name="Riley R."/>
            <person name="LaButti K."/>
            <person name="Andreopoulos B."/>
            <person name="Lipzen A."/>
            <person name="Chen C."/>
            <person name="Yan M."/>
            <person name="Daum C."/>
            <person name="Ng V."/>
            <person name="Clum A."/>
            <person name="Steindorff A."/>
            <person name="Ohm R.A."/>
            <person name="Martin F."/>
            <person name="Silar P."/>
            <person name="Natvig D.O."/>
            <person name="Lalanne C."/>
            <person name="Gautier V."/>
            <person name="Ament-Velasquez S.L."/>
            <person name="Kruys A."/>
            <person name="Hutchinson M.I."/>
            <person name="Powell A.J."/>
            <person name="Barry K."/>
            <person name="Miller A.N."/>
            <person name="Grigoriev I.V."/>
            <person name="Debuchy R."/>
            <person name="Gladieux P."/>
            <person name="Hiltunen Thoren M."/>
            <person name="Johannesson H."/>
        </authorList>
    </citation>
    <scope>NUCLEOTIDE SEQUENCE</scope>
    <source>
        <strain evidence="8">CBS 103.79</strain>
    </source>
</reference>
<evidence type="ECO:0000313" key="8">
    <source>
        <dbReference type="EMBL" id="KAK3901080.1"/>
    </source>
</evidence>
<dbReference type="InterPro" id="IPR003439">
    <property type="entry name" value="ABC_transporter-like_ATP-bd"/>
</dbReference>